<organism evidence="1 2">
    <name type="scientific">Hypoxylon rubiginosum</name>
    <dbReference type="NCBI Taxonomy" id="110542"/>
    <lineage>
        <taxon>Eukaryota</taxon>
        <taxon>Fungi</taxon>
        <taxon>Dikarya</taxon>
        <taxon>Ascomycota</taxon>
        <taxon>Pezizomycotina</taxon>
        <taxon>Sordariomycetes</taxon>
        <taxon>Xylariomycetidae</taxon>
        <taxon>Xylariales</taxon>
        <taxon>Hypoxylaceae</taxon>
        <taxon>Hypoxylon</taxon>
    </lineage>
</organism>
<evidence type="ECO:0000313" key="2">
    <source>
        <dbReference type="Proteomes" id="UP001497680"/>
    </source>
</evidence>
<proteinExistence type="predicted"/>
<keyword evidence="1" id="KW-0378">Hydrolase</keyword>
<name>A0ACC0CKB0_9PEZI</name>
<comment type="caution">
    <text evidence="1">The sequence shown here is derived from an EMBL/GenBank/DDBJ whole genome shotgun (WGS) entry which is preliminary data.</text>
</comment>
<gene>
    <name evidence="1" type="ORF">F4821DRAFT_47576</name>
</gene>
<reference evidence="1 2" key="1">
    <citation type="journal article" date="2022" name="New Phytol.">
        <title>Ecological generalism drives hyperdiversity of secondary metabolite gene clusters in xylarialean endophytes.</title>
        <authorList>
            <person name="Franco M.E.E."/>
            <person name="Wisecaver J.H."/>
            <person name="Arnold A.E."/>
            <person name="Ju Y.M."/>
            <person name="Slot J.C."/>
            <person name="Ahrendt S."/>
            <person name="Moore L.P."/>
            <person name="Eastman K.E."/>
            <person name="Scott K."/>
            <person name="Konkel Z."/>
            <person name="Mondo S.J."/>
            <person name="Kuo A."/>
            <person name="Hayes R.D."/>
            <person name="Haridas S."/>
            <person name="Andreopoulos B."/>
            <person name="Riley R."/>
            <person name="LaButti K."/>
            <person name="Pangilinan J."/>
            <person name="Lipzen A."/>
            <person name="Amirebrahimi M."/>
            <person name="Yan J."/>
            <person name="Adam C."/>
            <person name="Keymanesh K."/>
            <person name="Ng V."/>
            <person name="Louie K."/>
            <person name="Northen T."/>
            <person name="Drula E."/>
            <person name="Henrissat B."/>
            <person name="Hsieh H.M."/>
            <person name="Youens-Clark K."/>
            <person name="Lutzoni F."/>
            <person name="Miadlikowska J."/>
            <person name="Eastwood D.C."/>
            <person name="Hamelin R.C."/>
            <person name="Grigoriev I.V."/>
            <person name="U'Ren J.M."/>
        </authorList>
    </citation>
    <scope>NUCLEOTIDE SEQUENCE [LARGE SCALE GENOMIC DNA]</scope>
    <source>
        <strain evidence="1 2">ER1909</strain>
    </source>
</reference>
<dbReference type="Proteomes" id="UP001497680">
    <property type="component" value="Unassembled WGS sequence"/>
</dbReference>
<protein>
    <submittedName>
        <fullName evidence="1">P-loop containing nucleoside triphosphate hydrolase protein</fullName>
    </submittedName>
</protein>
<accession>A0ACC0CKB0</accession>
<sequence length="816" mass="93292">MLPEAVPNARIMRFGYESAWYGTDGDDPKKTVVADVAEMLLKELELHRRDITWPIIFIAHSYGGLVLMQALRRSFDHPNKWSNTFYHTAGLVFFGTPFRGRAGLTLEKIVEAVAQNHPDYKMYPETMALSVEENPHLQDVVKRYTETRIRHPVPLCCFYETQPSPIGKTLQNPEVKDGYLVPEAAACLDTSIGVARHPLQRNHYNLQKFPGSSDMGYRVVKDEIVLMVNSARKYLRGYSNVTQDRPFIVPFGRNENFVGRESVLQQLLERIPPSTNKDDCQRSALEGLGGIGKTQVALEAAYKIREKHPDCSVFWVPAVDATSFENAYRDIGRRLGVKGVDDDKADVKTLVNAALSQESAGSWLMIVDNADDLKLFADATLSDYLPFNRNSSILFTTRNHGVAAWLDIPQKDITTITEMNNDEGTKLLRIGLKENQMRDAESTGRLLEFLANLPLAIKQASAYLARTGMSPLRYLQYCQSSDETTIKLLSKNFEDRSRYRNTNNPVATTWLISFNHISRDYPLAARYLRFISYLAEKDIPVSILPPGESELETDEAIGILKGYAFIMERNEPDSFDVHRLVRLATRNWLQTNGEWQEWATNVFQRLTKKYPFPKHENRAIWMRYLPHGQAVLQLRNECANKATGLLFNVAESYFVLSKYNEAEQMHRQILELREQVLGKEHPKTLGGMNNLALILRRQGKYEEAEQMHRQTLELRERVLGRENPDTLASMNNLALVLKSQGKYEEAEQMHRQELELSERVLGKENPDTLTSMNNLANALDSQGKYEEAEQMHRQTLELRERVLGKENPSTLRSKRT</sequence>
<dbReference type="EMBL" id="MU394421">
    <property type="protein sequence ID" value="KAI6080811.1"/>
    <property type="molecule type" value="Genomic_DNA"/>
</dbReference>
<keyword evidence="2" id="KW-1185">Reference proteome</keyword>
<evidence type="ECO:0000313" key="1">
    <source>
        <dbReference type="EMBL" id="KAI6080811.1"/>
    </source>
</evidence>